<reference evidence="3 4" key="2">
    <citation type="submission" date="2018-04" db="EMBL/GenBank/DDBJ databases">
        <title>Thauera lacus sp. nov., isolated from an saline lake in Inner Mongolia, China.</title>
        <authorList>
            <person name="Liang Q.-Y."/>
        </authorList>
    </citation>
    <scope>NUCLEOTIDE SEQUENCE [LARGE SCALE GENOMIC DNA]</scope>
    <source>
        <strain evidence="3 4">D20</strain>
    </source>
</reference>
<keyword evidence="1" id="KW-0812">Transmembrane</keyword>
<comment type="caution">
    <text evidence="3">The sequence shown here is derived from an EMBL/GenBank/DDBJ whole genome shotgun (WGS) entry which is preliminary data.</text>
</comment>
<dbReference type="Pfam" id="PF00188">
    <property type="entry name" value="CAP"/>
    <property type="match status" value="1"/>
</dbReference>
<dbReference type="EMBL" id="PZKC01000007">
    <property type="protein sequence ID" value="PTD96346.1"/>
    <property type="molecule type" value="Genomic_DNA"/>
</dbReference>
<dbReference type="PANTHER" id="PTHR31157">
    <property type="entry name" value="SCP DOMAIN-CONTAINING PROTEIN"/>
    <property type="match status" value="1"/>
</dbReference>
<keyword evidence="1" id="KW-0472">Membrane</keyword>
<dbReference type="Pfam" id="PF07589">
    <property type="entry name" value="PEP-CTERM"/>
    <property type="match status" value="1"/>
</dbReference>
<accession>A0A2T4IF74</accession>
<dbReference type="Gene3D" id="3.40.33.10">
    <property type="entry name" value="CAP"/>
    <property type="match status" value="1"/>
</dbReference>
<evidence type="ECO:0000313" key="4">
    <source>
        <dbReference type="Proteomes" id="UP000241193"/>
    </source>
</evidence>
<dbReference type="SMART" id="SM00198">
    <property type="entry name" value="SCP"/>
    <property type="match status" value="1"/>
</dbReference>
<organism evidence="3 4">
    <name type="scientific">Pseudothauera lacus</name>
    <dbReference type="NCBI Taxonomy" id="2136175"/>
    <lineage>
        <taxon>Bacteria</taxon>
        <taxon>Pseudomonadati</taxon>
        <taxon>Pseudomonadota</taxon>
        <taxon>Betaproteobacteria</taxon>
        <taxon>Rhodocyclales</taxon>
        <taxon>Zoogloeaceae</taxon>
        <taxon>Pseudothauera</taxon>
    </lineage>
</organism>
<sequence>MRSRPKRRPTETILIRRNRRTGGGAEWANAELYRRQAHAVEQGRRRHAAHRALRGTLVCMSLCSHNAAAINRRTHPMPVQRLLAAFPAAVLAATAALPAVAQADYFSAEFEGAVIELVNLERANAGLGALSFDSRLQAAARAHAHDMASNGCFSHNSCDGGVWSERIYSYYPLAGIGENIAAGYSTAAAVVAGWMDSAGHRANILNPDWLGIGVGYYYLGSSDYRHYWVQNFGTLAPVPEPHAYAMLLAGLGLLGLAARRRAAAGPSHAA</sequence>
<reference evidence="3 4" key="1">
    <citation type="submission" date="2018-03" db="EMBL/GenBank/DDBJ databases">
        <authorList>
            <person name="Keele B.F."/>
        </authorList>
    </citation>
    <scope>NUCLEOTIDE SEQUENCE [LARGE SCALE GENOMIC DNA]</scope>
    <source>
        <strain evidence="3 4">D20</strain>
    </source>
</reference>
<keyword evidence="4" id="KW-1185">Reference proteome</keyword>
<dbReference type="InterPro" id="IPR014044">
    <property type="entry name" value="CAP_dom"/>
</dbReference>
<dbReference type="InterPro" id="IPR035940">
    <property type="entry name" value="CAP_sf"/>
</dbReference>
<dbReference type="OrthoDB" id="68195at2"/>
<dbReference type="InterPro" id="IPR013424">
    <property type="entry name" value="Ice-binding_C"/>
</dbReference>
<proteinExistence type="predicted"/>
<keyword evidence="1" id="KW-1133">Transmembrane helix</keyword>
<evidence type="ECO:0000256" key="1">
    <source>
        <dbReference type="SAM" id="Phobius"/>
    </source>
</evidence>
<dbReference type="Proteomes" id="UP000241193">
    <property type="component" value="Unassembled WGS sequence"/>
</dbReference>
<evidence type="ECO:0000313" key="3">
    <source>
        <dbReference type="EMBL" id="PTD96346.1"/>
    </source>
</evidence>
<protein>
    <recommendedName>
        <fullName evidence="2">SCP domain-containing protein</fullName>
    </recommendedName>
</protein>
<dbReference type="SUPFAM" id="SSF55797">
    <property type="entry name" value="PR-1-like"/>
    <property type="match status" value="1"/>
</dbReference>
<gene>
    <name evidence="3" type="ORF">C8261_09725</name>
</gene>
<dbReference type="CDD" id="cd05379">
    <property type="entry name" value="CAP_bacterial"/>
    <property type="match status" value="1"/>
</dbReference>
<feature type="domain" description="SCP" evidence="2">
    <location>
        <begin position="109"/>
        <end position="233"/>
    </location>
</feature>
<name>A0A2T4IF74_9RHOO</name>
<evidence type="ECO:0000259" key="2">
    <source>
        <dbReference type="SMART" id="SM00198"/>
    </source>
</evidence>
<dbReference type="AlphaFoldDB" id="A0A2T4IF74"/>
<feature type="transmembrane region" description="Helical" evidence="1">
    <location>
        <begin position="82"/>
        <end position="101"/>
    </location>
</feature>
<dbReference type="PANTHER" id="PTHR31157:SF1">
    <property type="entry name" value="SCP DOMAIN-CONTAINING PROTEIN"/>
    <property type="match status" value="1"/>
</dbReference>